<feature type="non-terminal residue" evidence="2">
    <location>
        <position position="61"/>
    </location>
</feature>
<keyword evidence="3" id="KW-1185">Reference proteome</keyword>
<name>A0A9N9KIS6_9GLOM</name>
<sequence length="61" mass="6721">QEAFAWGFTSPRSTNPEEELVDGKMTRKPLAGISNQQEVSLPFTPIAGKKRNIGSIMDIVM</sequence>
<proteinExistence type="predicted"/>
<comment type="caution">
    <text evidence="2">The sequence shown here is derived from an EMBL/GenBank/DDBJ whole genome shotgun (WGS) entry which is preliminary data.</text>
</comment>
<dbReference type="Proteomes" id="UP000789405">
    <property type="component" value="Unassembled WGS sequence"/>
</dbReference>
<gene>
    <name evidence="2" type="ORF">DERYTH_LOCUS28663</name>
</gene>
<accession>A0A9N9KIS6</accession>
<organism evidence="2 3">
    <name type="scientific">Dentiscutata erythropus</name>
    <dbReference type="NCBI Taxonomy" id="1348616"/>
    <lineage>
        <taxon>Eukaryota</taxon>
        <taxon>Fungi</taxon>
        <taxon>Fungi incertae sedis</taxon>
        <taxon>Mucoromycota</taxon>
        <taxon>Glomeromycotina</taxon>
        <taxon>Glomeromycetes</taxon>
        <taxon>Diversisporales</taxon>
        <taxon>Gigasporaceae</taxon>
        <taxon>Dentiscutata</taxon>
    </lineage>
</organism>
<reference evidence="2" key="1">
    <citation type="submission" date="2021-06" db="EMBL/GenBank/DDBJ databases">
        <authorList>
            <person name="Kallberg Y."/>
            <person name="Tangrot J."/>
            <person name="Rosling A."/>
        </authorList>
    </citation>
    <scope>NUCLEOTIDE SEQUENCE</scope>
    <source>
        <strain evidence="2">MA453B</strain>
    </source>
</reference>
<evidence type="ECO:0000313" key="2">
    <source>
        <dbReference type="EMBL" id="CAG8829325.1"/>
    </source>
</evidence>
<dbReference type="EMBL" id="CAJVPY010072958">
    <property type="protein sequence ID" value="CAG8829325.1"/>
    <property type="molecule type" value="Genomic_DNA"/>
</dbReference>
<dbReference type="OrthoDB" id="2434387at2759"/>
<evidence type="ECO:0000313" key="3">
    <source>
        <dbReference type="Proteomes" id="UP000789405"/>
    </source>
</evidence>
<dbReference type="AlphaFoldDB" id="A0A9N9KIS6"/>
<feature type="non-terminal residue" evidence="2">
    <location>
        <position position="1"/>
    </location>
</feature>
<evidence type="ECO:0000256" key="1">
    <source>
        <dbReference type="SAM" id="MobiDB-lite"/>
    </source>
</evidence>
<feature type="region of interest" description="Disordered" evidence="1">
    <location>
        <begin position="1"/>
        <end position="21"/>
    </location>
</feature>
<protein>
    <submittedName>
        <fullName evidence="2">1680_t:CDS:1</fullName>
    </submittedName>
</protein>